<gene>
    <name evidence="1" type="ORF">LIPSTDRAFT_73694</name>
</gene>
<protein>
    <submittedName>
        <fullName evidence="1">Uncharacterized protein</fullName>
    </submittedName>
</protein>
<dbReference type="Proteomes" id="UP000094385">
    <property type="component" value="Unassembled WGS sequence"/>
</dbReference>
<organism evidence="1 2">
    <name type="scientific">Lipomyces starkeyi NRRL Y-11557</name>
    <dbReference type="NCBI Taxonomy" id="675824"/>
    <lineage>
        <taxon>Eukaryota</taxon>
        <taxon>Fungi</taxon>
        <taxon>Dikarya</taxon>
        <taxon>Ascomycota</taxon>
        <taxon>Saccharomycotina</taxon>
        <taxon>Lipomycetes</taxon>
        <taxon>Lipomycetales</taxon>
        <taxon>Lipomycetaceae</taxon>
        <taxon>Lipomyces</taxon>
    </lineage>
</organism>
<accession>A0A1E3Q0F1</accession>
<dbReference type="EMBL" id="KV454298">
    <property type="protein sequence ID" value="ODQ71080.1"/>
    <property type="molecule type" value="Genomic_DNA"/>
</dbReference>
<evidence type="ECO:0000313" key="2">
    <source>
        <dbReference type="Proteomes" id="UP000094385"/>
    </source>
</evidence>
<evidence type="ECO:0000313" key="1">
    <source>
        <dbReference type="EMBL" id="ODQ71080.1"/>
    </source>
</evidence>
<proteinExistence type="predicted"/>
<reference evidence="1 2" key="1">
    <citation type="journal article" date="2016" name="Proc. Natl. Acad. Sci. U.S.A.">
        <title>Comparative genomics of biotechnologically important yeasts.</title>
        <authorList>
            <person name="Riley R."/>
            <person name="Haridas S."/>
            <person name="Wolfe K.H."/>
            <person name="Lopes M.R."/>
            <person name="Hittinger C.T."/>
            <person name="Goeker M."/>
            <person name="Salamov A.A."/>
            <person name="Wisecaver J.H."/>
            <person name="Long T.M."/>
            <person name="Calvey C.H."/>
            <person name="Aerts A.L."/>
            <person name="Barry K.W."/>
            <person name="Choi C."/>
            <person name="Clum A."/>
            <person name="Coughlan A.Y."/>
            <person name="Deshpande S."/>
            <person name="Douglass A.P."/>
            <person name="Hanson S.J."/>
            <person name="Klenk H.-P."/>
            <person name="LaButti K.M."/>
            <person name="Lapidus A."/>
            <person name="Lindquist E.A."/>
            <person name="Lipzen A.M."/>
            <person name="Meier-Kolthoff J.P."/>
            <person name="Ohm R.A."/>
            <person name="Otillar R.P."/>
            <person name="Pangilinan J.L."/>
            <person name="Peng Y."/>
            <person name="Rokas A."/>
            <person name="Rosa C.A."/>
            <person name="Scheuner C."/>
            <person name="Sibirny A.A."/>
            <person name="Slot J.C."/>
            <person name="Stielow J.B."/>
            <person name="Sun H."/>
            <person name="Kurtzman C.P."/>
            <person name="Blackwell M."/>
            <person name="Grigoriev I.V."/>
            <person name="Jeffries T.W."/>
        </authorList>
    </citation>
    <scope>NUCLEOTIDE SEQUENCE [LARGE SCALE GENOMIC DNA]</scope>
    <source>
        <strain evidence="1 2">NRRL Y-11557</strain>
    </source>
</reference>
<keyword evidence="2" id="KW-1185">Reference proteome</keyword>
<dbReference type="AlphaFoldDB" id="A0A1E3Q0F1"/>
<name>A0A1E3Q0F1_LIPST</name>
<sequence>MSRLHGQLRMNVLSRKGRGTGLMVSDFYCPCHGSLQLESAIVRIIKEPEEPERTEMA</sequence>